<dbReference type="SUPFAM" id="SSF47413">
    <property type="entry name" value="lambda repressor-like DNA-binding domains"/>
    <property type="match status" value="1"/>
</dbReference>
<sequence length="291" mass="31510">MPTDGSPQRLRIGAELRRLREAAQLSGEQVARTLGWSQPKVSRIEAGRTAFTVKDVAGLLAIYGITDDVRAELLGATAEDTGEGSWIVRAGGLPRRQGSIASLESVTTRIRHHQPIVIPGLLQTYDYACAVVAAFGASDPDGVAAERMQRQEMLKSDKAPMYEVVLDARALLLGVGDVDLIRNQLRVLADRAESLPRLALSIIPLGAPVSAFATSGFTIYDFRVAESPRVAWVETLAGDVYFSLPEDIERYSSLFESLQKVALTPESSVGYLRSLTVDIERYLAVPNPGGT</sequence>
<dbReference type="InterPro" id="IPR001387">
    <property type="entry name" value="Cro/C1-type_HTH"/>
</dbReference>
<feature type="domain" description="HTH cro/C1-type" evidence="1">
    <location>
        <begin position="16"/>
        <end position="69"/>
    </location>
</feature>
<evidence type="ECO:0000313" key="3">
    <source>
        <dbReference type="Proteomes" id="UP000245697"/>
    </source>
</evidence>
<dbReference type="Proteomes" id="UP000245697">
    <property type="component" value="Unassembled WGS sequence"/>
</dbReference>
<evidence type="ECO:0000313" key="2">
    <source>
        <dbReference type="EMBL" id="PWK39195.1"/>
    </source>
</evidence>
<dbReference type="EMBL" id="QGGR01000023">
    <property type="protein sequence ID" value="PWK39195.1"/>
    <property type="molecule type" value="Genomic_DNA"/>
</dbReference>
<dbReference type="InterPro" id="IPR010982">
    <property type="entry name" value="Lambda_DNA-bd_dom_sf"/>
</dbReference>
<organism evidence="2 3">
    <name type="scientific">Actinoplanes xinjiangensis</name>
    <dbReference type="NCBI Taxonomy" id="512350"/>
    <lineage>
        <taxon>Bacteria</taxon>
        <taxon>Bacillati</taxon>
        <taxon>Actinomycetota</taxon>
        <taxon>Actinomycetes</taxon>
        <taxon>Micromonosporales</taxon>
        <taxon>Micromonosporaceae</taxon>
        <taxon>Actinoplanes</taxon>
    </lineage>
</organism>
<dbReference type="RefSeq" id="WP_158319481.1">
    <property type="nucleotide sequence ID" value="NZ_QGGR01000023.1"/>
</dbReference>
<dbReference type="SMART" id="SM00530">
    <property type="entry name" value="HTH_XRE"/>
    <property type="match status" value="1"/>
</dbReference>
<evidence type="ECO:0000259" key="1">
    <source>
        <dbReference type="PROSITE" id="PS50943"/>
    </source>
</evidence>
<proteinExistence type="predicted"/>
<dbReference type="Pfam" id="PF13560">
    <property type="entry name" value="HTH_31"/>
    <property type="match status" value="1"/>
</dbReference>
<comment type="caution">
    <text evidence="2">The sequence shown here is derived from an EMBL/GenBank/DDBJ whole genome shotgun (WGS) entry which is preliminary data.</text>
</comment>
<dbReference type="GO" id="GO:0003677">
    <property type="term" value="F:DNA binding"/>
    <property type="evidence" value="ECO:0007669"/>
    <property type="project" value="InterPro"/>
</dbReference>
<gene>
    <name evidence="2" type="ORF">BC793_12331</name>
</gene>
<protein>
    <submittedName>
        <fullName evidence="2">Helix-turn-helix protein</fullName>
    </submittedName>
</protein>
<dbReference type="Pfam" id="PF19054">
    <property type="entry name" value="DUF5753"/>
    <property type="match status" value="1"/>
</dbReference>
<accession>A0A316F4N3</accession>
<dbReference type="CDD" id="cd00093">
    <property type="entry name" value="HTH_XRE"/>
    <property type="match status" value="1"/>
</dbReference>
<keyword evidence="3" id="KW-1185">Reference proteome</keyword>
<reference evidence="2 3" key="1">
    <citation type="submission" date="2018-05" db="EMBL/GenBank/DDBJ databases">
        <title>Genomic Encyclopedia of Archaeal and Bacterial Type Strains, Phase II (KMG-II): from individual species to whole genera.</title>
        <authorList>
            <person name="Goeker M."/>
        </authorList>
    </citation>
    <scope>NUCLEOTIDE SEQUENCE [LARGE SCALE GENOMIC DNA]</scope>
    <source>
        <strain evidence="2 3">DSM 45184</strain>
    </source>
</reference>
<dbReference type="Gene3D" id="1.10.260.40">
    <property type="entry name" value="lambda repressor-like DNA-binding domains"/>
    <property type="match status" value="1"/>
</dbReference>
<dbReference type="InterPro" id="IPR043917">
    <property type="entry name" value="DUF5753"/>
</dbReference>
<dbReference type="PROSITE" id="PS50943">
    <property type="entry name" value="HTH_CROC1"/>
    <property type="match status" value="1"/>
</dbReference>
<name>A0A316F4N3_9ACTN</name>
<dbReference type="AlphaFoldDB" id="A0A316F4N3"/>
<dbReference type="OrthoDB" id="4285266at2"/>